<dbReference type="EMBL" id="OQ908870">
    <property type="protein sequence ID" value="WMP12369.1"/>
    <property type="molecule type" value="Genomic_DNA"/>
</dbReference>
<organism evidence="2">
    <name type="scientific">Laurencia verruciformis</name>
    <dbReference type="NCBI Taxonomy" id="3073068"/>
    <lineage>
        <taxon>Eukaryota</taxon>
        <taxon>Rhodophyta</taxon>
        <taxon>Florideophyceae</taxon>
        <taxon>Rhodymeniophycidae</taxon>
        <taxon>Ceramiales</taxon>
        <taxon>Rhodomelaceae</taxon>
        <taxon>Laurencieae</taxon>
        <taxon>Laurencia</taxon>
    </lineage>
</organism>
<gene>
    <name evidence="2" type="primary">orf290</name>
</gene>
<proteinExistence type="predicted"/>
<geneLocation type="chloroplast" evidence="2"/>
<accession>A0AA51NFA8</accession>
<dbReference type="AlphaFoldDB" id="A0AA51NFA8"/>
<keyword evidence="1" id="KW-0812">Transmembrane</keyword>
<reference evidence="2" key="1">
    <citation type="journal article" date="2023" name="J. Phycol.">
        <title>Gene-rich plastid genomes of two parasitic red algal species, Laurencia australis and L. verruciformis (Rhodomelaceae, Ceramiales), and a taxonomic revision of Janczewskia.</title>
        <authorList>
            <person name="Preuss M."/>
            <person name="Diaz-Tapia P."/>
            <person name="Verbruggen H."/>
            <person name="Zuccarello G.C."/>
        </authorList>
    </citation>
    <scope>NUCLEOTIDE SEQUENCE</scope>
    <source>
        <strain evidence="2">PD4142</strain>
    </source>
</reference>
<feature type="transmembrane region" description="Helical" evidence="1">
    <location>
        <begin position="31"/>
        <end position="48"/>
    </location>
</feature>
<name>A0AA51NFA8_9FLOR</name>
<keyword evidence="2" id="KW-0150">Chloroplast</keyword>
<sequence length="50" mass="6042">MNQCSYTSLFYNFCIKILINNFSLEYFIDDIIMLIFIVYLLVLNKYLCSK</sequence>
<evidence type="ECO:0000256" key="1">
    <source>
        <dbReference type="SAM" id="Phobius"/>
    </source>
</evidence>
<keyword evidence="1" id="KW-0472">Membrane</keyword>
<protein>
    <submittedName>
        <fullName evidence="2">Uncharacterized protein</fullName>
    </submittedName>
</protein>
<evidence type="ECO:0000313" key="2">
    <source>
        <dbReference type="EMBL" id="WMP12369.1"/>
    </source>
</evidence>
<keyword evidence="1" id="KW-1133">Transmembrane helix</keyword>
<keyword evidence="2" id="KW-0934">Plastid</keyword>